<keyword evidence="2" id="KW-1185">Reference proteome</keyword>
<dbReference type="EMBL" id="BMAO01034800">
    <property type="protein sequence ID" value="GFQ98996.1"/>
    <property type="molecule type" value="Genomic_DNA"/>
</dbReference>
<accession>A0A8X6G8U1</accession>
<protein>
    <submittedName>
        <fullName evidence="1">Uncharacterized protein</fullName>
    </submittedName>
</protein>
<dbReference type="AlphaFoldDB" id="A0A8X6G8U1"/>
<evidence type="ECO:0000313" key="1">
    <source>
        <dbReference type="EMBL" id="GFQ98996.1"/>
    </source>
</evidence>
<name>A0A8X6G8U1_TRICU</name>
<organism evidence="1 2">
    <name type="scientific">Trichonephila clavata</name>
    <name type="common">Joro spider</name>
    <name type="synonym">Nephila clavata</name>
    <dbReference type="NCBI Taxonomy" id="2740835"/>
    <lineage>
        <taxon>Eukaryota</taxon>
        <taxon>Metazoa</taxon>
        <taxon>Ecdysozoa</taxon>
        <taxon>Arthropoda</taxon>
        <taxon>Chelicerata</taxon>
        <taxon>Arachnida</taxon>
        <taxon>Araneae</taxon>
        <taxon>Araneomorphae</taxon>
        <taxon>Entelegynae</taxon>
        <taxon>Araneoidea</taxon>
        <taxon>Nephilidae</taxon>
        <taxon>Trichonephila</taxon>
    </lineage>
</organism>
<proteinExistence type="predicted"/>
<dbReference type="Proteomes" id="UP000887116">
    <property type="component" value="Unassembled WGS sequence"/>
</dbReference>
<gene>
    <name evidence="1" type="ORF">TNCT_157631</name>
</gene>
<evidence type="ECO:0000313" key="2">
    <source>
        <dbReference type="Proteomes" id="UP000887116"/>
    </source>
</evidence>
<comment type="caution">
    <text evidence="1">The sequence shown here is derived from an EMBL/GenBank/DDBJ whole genome shotgun (WGS) entry which is preliminary data.</text>
</comment>
<sequence length="88" mass="10063">MVTLNLHSIELPMIRDIETHELYFVDPQVDRVDSKVVRKRKLLSVVNSTYDLEVSVPSPSAPNPVAEVSRPVRQTRCGWRITFNSDNV</sequence>
<reference evidence="1" key="1">
    <citation type="submission" date="2020-07" db="EMBL/GenBank/DDBJ databases">
        <title>Multicomponent nature underlies the extraordinary mechanical properties of spider dragline silk.</title>
        <authorList>
            <person name="Kono N."/>
            <person name="Nakamura H."/>
            <person name="Mori M."/>
            <person name="Yoshida Y."/>
            <person name="Ohtoshi R."/>
            <person name="Malay A.D."/>
            <person name="Moran D.A.P."/>
            <person name="Tomita M."/>
            <person name="Numata K."/>
            <person name="Arakawa K."/>
        </authorList>
    </citation>
    <scope>NUCLEOTIDE SEQUENCE</scope>
</reference>